<sequence length="172" mass="18845">MATTGRPMGRPAKPVEAQRALGNPGHKPLPAAPMPGQGIEGLSGIPTPPMTLLEPGIELWNHTWEAGRQWLAPAADRTTITLLCEAFDEYSEIRKAFATGLAERTYVTSNGSIVTHPYIGQMKELRVQMTAWLSSLGFSPADRARLGLSEVRVRDELDDLQRRRQERASATG</sequence>
<name>A0A6J5N622_9CAUD</name>
<protein>
    <submittedName>
        <fullName evidence="2">Sm_term_P27, putative phage terminase, small subunit, P27 family</fullName>
    </submittedName>
</protein>
<evidence type="ECO:0000313" key="2">
    <source>
        <dbReference type="EMBL" id="CAB4152650.1"/>
    </source>
</evidence>
<dbReference type="Pfam" id="PF05119">
    <property type="entry name" value="Terminase_4"/>
    <property type="match status" value="1"/>
</dbReference>
<dbReference type="InterPro" id="IPR006448">
    <property type="entry name" value="Phage_term_ssu_P27"/>
</dbReference>
<gene>
    <name evidence="2" type="ORF">UFOVP609_20</name>
</gene>
<accession>A0A6J5N622</accession>
<proteinExistence type="predicted"/>
<organism evidence="2">
    <name type="scientific">uncultured Caudovirales phage</name>
    <dbReference type="NCBI Taxonomy" id="2100421"/>
    <lineage>
        <taxon>Viruses</taxon>
        <taxon>Duplodnaviria</taxon>
        <taxon>Heunggongvirae</taxon>
        <taxon>Uroviricota</taxon>
        <taxon>Caudoviricetes</taxon>
        <taxon>Peduoviridae</taxon>
        <taxon>Maltschvirus</taxon>
        <taxon>Maltschvirus maltsch</taxon>
    </lineage>
</organism>
<evidence type="ECO:0000256" key="1">
    <source>
        <dbReference type="SAM" id="MobiDB-lite"/>
    </source>
</evidence>
<feature type="region of interest" description="Disordered" evidence="1">
    <location>
        <begin position="1"/>
        <end position="47"/>
    </location>
</feature>
<dbReference type="EMBL" id="LR796588">
    <property type="protein sequence ID" value="CAB4152650.1"/>
    <property type="molecule type" value="Genomic_DNA"/>
</dbReference>
<reference evidence="2" key="1">
    <citation type="submission" date="2020-04" db="EMBL/GenBank/DDBJ databases">
        <authorList>
            <person name="Chiriac C."/>
            <person name="Salcher M."/>
            <person name="Ghai R."/>
            <person name="Kavagutti S V."/>
        </authorList>
    </citation>
    <scope>NUCLEOTIDE SEQUENCE</scope>
</reference>